<dbReference type="EMBL" id="JACEFO010001877">
    <property type="protein sequence ID" value="KAF8697137.1"/>
    <property type="molecule type" value="Genomic_DNA"/>
</dbReference>
<gene>
    <name evidence="1" type="ORF">HU200_036131</name>
</gene>
<dbReference type="AlphaFoldDB" id="A0A835BDX8"/>
<comment type="caution">
    <text evidence="1">The sequence shown here is derived from an EMBL/GenBank/DDBJ whole genome shotgun (WGS) entry which is preliminary data.</text>
</comment>
<reference evidence="1" key="1">
    <citation type="submission" date="2020-07" db="EMBL/GenBank/DDBJ databases">
        <title>Genome sequence and genetic diversity analysis of an under-domesticated orphan crop, white fonio (Digitaria exilis).</title>
        <authorList>
            <person name="Bennetzen J.L."/>
            <person name="Chen S."/>
            <person name="Ma X."/>
            <person name="Wang X."/>
            <person name="Yssel A.E.J."/>
            <person name="Chaluvadi S.R."/>
            <person name="Johnson M."/>
            <person name="Gangashetty P."/>
            <person name="Hamidou F."/>
            <person name="Sanogo M.D."/>
            <person name="Zwaenepoel A."/>
            <person name="Wallace J."/>
            <person name="Van De Peer Y."/>
            <person name="Van Deynze A."/>
        </authorList>
    </citation>
    <scope>NUCLEOTIDE SEQUENCE</scope>
    <source>
        <tissue evidence="1">Leaves</tissue>
    </source>
</reference>
<evidence type="ECO:0000313" key="2">
    <source>
        <dbReference type="Proteomes" id="UP000636709"/>
    </source>
</evidence>
<keyword evidence="2" id="KW-1185">Reference proteome</keyword>
<name>A0A835BDX8_9POAL</name>
<accession>A0A835BDX8</accession>
<organism evidence="1 2">
    <name type="scientific">Digitaria exilis</name>
    <dbReference type="NCBI Taxonomy" id="1010633"/>
    <lineage>
        <taxon>Eukaryota</taxon>
        <taxon>Viridiplantae</taxon>
        <taxon>Streptophyta</taxon>
        <taxon>Embryophyta</taxon>
        <taxon>Tracheophyta</taxon>
        <taxon>Spermatophyta</taxon>
        <taxon>Magnoliopsida</taxon>
        <taxon>Liliopsida</taxon>
        <taxon>Poales</taxon>
        <taxon>Poaceae</taxon>
        <taxon>PACMAD clade</taxon>
        <taxon>Panicoideae</taxon>
        <taxon>Panicodae</taxon>
        <taxon>Paniceae</taxon>
        <taxon>Anthephorinae</taxon>
        <taxon>Digitaria</taxon>
    </lineage>
</organism>
<dbReference type="Proteomes" id="UP000636709">
    <property type="component" value="Unassembled WGS sequence"/>
</dbReference>
<proteinExistence type="predicted"/>
<sequence>MERSLNRQVQEVGDSYSESMTGITWDQEQVNYLQSEKRFTLKLRHVCRLCTLQFSLVCI</sequence>
<protein>
    <submittedName>
        <fullName evidence="1">Uncharacterized protein</fullName>
    </submittedName>
</protein>
<evidence type="ECO:0000313" key="1">
    <source>
        <dbReference type="EMBL" id="KAF8697137.1"/>
    </source>
</evidence>